<dbReference type="RefSeq" id="WP_073250010.1">
    <property type="nucleotide sequence ID" value="NZ_FQVG01000069.1"/>
</dbReference>
<comment type="subcellular location">
    <subcellularLocation>
        <location evidence="1">Membrane</location>
        <topology evidence="1">Multi-pass membrane protein</topology>
    </subcellularLocation>
</comment>
<keyword evidence="11" id="KW-1185">Reference proteome</keyword>
<proteinExistence type="inferred from homology"/>
<evidence type="ECO:0000256" key="5">
    <source>
        <dbReference type="ARBA" id="ARBA00022989"/>
    </source>
</evidence>
<dbReference type="CDD" id="cd18180">
    <property type="entry name" value="ATP-synt_Vo_Ao_c_NTPK_rpt2"/>
    <property type="match status" value="1"/>
</dbReference>
<reference evidence="11" key="1">
    <citation type="submission" date="2016-11" db="EMBL/GenBank/DDBJ databases">
        <authorList>
            <person name="Varghese N."/>
            <person name="Submissions S."/>
        </authorList>
    </citation>
    <scope>NUCLEOTIDE SEQUENCE [LARGE SCALE GENOMIC DNA]</scope>
    <source>
        <strain evidence="11">DSM 10124</strain>
    </source>
</reference>
<evidence type="ECO:0000256" key="2">
    <source>
        <dbReference type="ARBA" id="ARBA00007296"/>
    </source>
</evidence>
<evidence type="ECO:0000256" key="3">
    <source>
        <dbReference type="ARBA" id="ARBA00022448"/>
    </source>
</evidence>
<keyword evidence="3" id="KW-0813">Transport</keyword>
<organism evidence="10 11">
    <name type="scientific">Caloramator proteoclasticus DSM 10124</name>
    <dbReference type="NCBI Taxonomy" id="1121262"/>
    <lineage>
        <taxon>Bacteria</taxon>
        <taxon>Bacillati</taxon>
        <taxon>Bacillota</taxon>
        <taxon>Clostridia</taxon>
        <taxon>Eubacteriales</taxon>
        <taxon>Clostridiaceae</taxon>
        <taxon>Caloramator</taxon>
    </lineage>
</organism>
<protein>
    <submittedName>
        <fullName evidence="10">V/A-type H+-transporting ATPase subunit K</fullName>
    </submittedName>
</protein>
<dbReference type="PANTHER" id="PTHR10263">
    <property type="entry name" value="V-TYPE PROTON ATPASE PROTEOLIPID SUBUNIT"/>
    <property type="match status" value="1"/>
</dbReference>
<feature type="transmembrane region" description="Helical" evidence="8">
    <location>
        <begin position="93"/>
        <end position="114"/>
    </location>
</feature>
<feature type="domain" description="V-ATPase proteolipid subunit C-like" evidence="9">
    <location>
        <begin position="21"/>
        <end position="80"/>
    </location>
</feature>
<dbReference type="NCBIfam" id="NF005124">
    <property type="entry name" value="PRK06558.1"/>
    <property type="match status" value="1"/>
</dbReference>
<dbReference type="Proteomes" id="UP000184423">
    <property type="component" value="Unassembled WGS sequence"/>
</dbReference>
<feature type="transmembrane region" description="Helical" evidence="8">
    <location>
        <begin position="61"/>
        <end position="81"/>
    </location>
</feature>
<evidence type="ECO:0000259" key="9">
    <source>
        <dbReference type="Pfam" id="PF00137"/>
    </source>
</evidence>
<keyword evidence="5 8" id="KW-1133">Transmembrane helix</keyword>
<dbReference type="AlphaFoldDB" id="A0A1M5BDV4"/>
<feature type="transmembrane region" description="Helical" evidence="8">
    <location>
        <begin position="142"/>
        <end position="164"/>
    </location>
</feature>
<dbReference type="Gene3D" id="1.20.120.610">
    <property type="entry name" value="lithium bound rotor ring of v- atpase"/>
    <property type="match status" value="1"/>
</dbReference>
<dbReference type="Pfam" id="PF00137">
    <property type="entry name" value="ATP-synt_C"/>
    <property type="match status" value="2"/>
</dbReference>
<dbReference type="EMBL" id="FQVG01000069">
    <property type="protein sequence ID" value="SHF40507.1"/>
    <property type="molecule type" value="Genomic_DNA"/>
</dbReference>
<feature type="domain" description="V-ATPase proteolipid subunit C-like" evidence="9">
    <location>
        <begin position="103"/>
        <end position="162"/>
    </location>
</feature>
<name>A0A1M5BDV4_9CLOT</name>
<dbReference type="FunFam" id="1.20.120.610:FF:000005">
    <property type="entry name" value="V-type sodium ATPase subunit K"/>
    <property type="match status" value="1"/>
</dbReference>
<dbReference type="GO" id="GO:0015078">
    <property type="term" value="F:proton transmembrane transporter activity"/>
    <property type="evidence" value="ECO:0007669"/>
    <property type="project" value="InterPro"/>
</dbReference>
<dbReference type="SUPFAM" id="SSF81333">
    <property type="entry name" value="F1F0 ATP synthase subunit C"/>
    <property type="match status" value="2"/>
</dbReference>
<comment type="similarity">
    <text evidence="2">Belongs to the V-ATPase proteolipid subunit family.</text>
</comment>
<dbReference type="InterPro" id="IPR002379">
    <property type="entry name" value="ATPase_proteolipid_c-like_dom"/>
</dbReference>
<keyword evidence="7 8" id="KW-0472">Membrane</keyword>
<keyword evidence="4 8" id="KW-0812">Transmembrane</keyword>
<sequence>MEFTTFVEFLKQNGGLIFALLGAALAALFAGIGSAKGVGIVGQSAAGLITEDPEKFGQSLILQVIPGTQGFYGFITALIILNKIGILSGNPVNLTLGQGLMLLMASLPMAFVGYSSAISQGKTAAAGIQILAKRPEKMFNGVIYAVMVETYAVVALITSILMIVNIKL</sequence>
<keyword evidence="6" id="KW-0406">Ion transport</keyword>
<accession>A0A1M5BDV4</accession>
<evidence type="ECO:0000256" key="7">
    <source>
        <dbReference type="ARBA" id="ARBA00023136"/>
    </source>
</evidence>
<dbReference type="CDD" id="cd18179">
    <property type="entry name" value="ATP-synt_Vo_Ao_c_NTPK_rpt1"/>
    <property type="match status" value="1"/>
</dbReference>
<dbReference type="GO" id="GO:0033177">
    <property type="term" value="C:proton-transporting two-sector ATPase complex, proton-transporting domain"/>
    <property type="evidence" value="ECO:0007669"/>
    <property type="project" value="InterPro"/>
</dbReference>
<dbReference type="InterPro" id="IPR035921">
    <property type="entry name" value="F/V-ATP_Csub_sf"/>
</dbReference>
<evidence type="ECO:0000313" key="11">
    <source>
        <dbReference type="Proteomes" id="UP000184423"/>
    </source>
</evidence>
<evidence type="ECO:0000313" key="10">
    <source>
        <dbReference type="EMBL" id="SHF40507.1"/>
    </source>
</evidence>
<evidence type="ECO:0000256" key="6">
    <source>
        <dbReference type="ARBA" id="ARBA00023065"/>
    </source>
</evidence>
<gene>
    <name evidence="10" type="ORF">SAMN02746091_02452</name>
</gene>
<evidence type="ECO:0000256" key="1">
    <source>
        <dbReference type="ARBA" id="ARBA00004141"/>
    </source>
</evidence>
<evidence type="ECO:0000256" key="8">
    <source>
        <dbReference type="SAM" id="Phobius"/>
    </source>
</evidence>
<evidence type="ECO:0000256" key="4">
    <source>
        <dbReference type="ARBA" id="ARBA00022692"/>
    </source>
</evidence>